<dbReference type="Gramene" id="KMS95774">
    <property type="protein sequence ID" value="KMS95774"/>
    <property type="gene ID" value="BVRB_005180"/>
</dbReference>
<gene>
    <name evidence="1" type="ORF">BVRB_005180</name>
</gene>
<evidence type="ECO:0000313" key="1">
    <source>
        <dbReference type="EMBL" id="KMS95774.1"/>
    </source>
</evidence>
<sequence length="61" mass="6792">MLFSRSWPLPPGRFGVRRLASKNDGRMTLSGLLTDLSLLFSGRGFGWRPYGGRQIVQPNLG</sequence>
<protein>
    <submittedName>
        <fullName evidence="1">Uncharacterized protein</fullName>
    </submittedName>
</protein>
<proteinExistence type="predicted"/>
<dbReference type="EMBL" id="KQ090436">
    <property type="protein sequence ID" value="KMS95774.1"/>
    <property type="molecule type" value="Genomic_DNA"/>
</dbReference>
<keyword evidence="2" id="KW-1185">Reference proteome</keyword>
<organism evidence="1 2">
    <name type="scientific">Beta vulgaris subsp. vulgaris</name>
    <name type="common">Beet</name>
    <dbReference type="NCBI Taxonomy" id="3555"/>
    <lineage>
        <taxon>Eukaryota</taxon>
        <taxon>Viridiplantae</taxon>
        <taxon>Streptophyta</taxon>
        <taxon>Embryophyta</taxon>
        <taxon>Tracheophyta</taxon>
        <taxon>Spermatophyta</taxon>
        <taxon>Magnoliopsida</taxon>
        <taxon>eudicotyledons</taxon>
        <taxon>Gunneridae</taxon>
        <taxon>Pentapetalae</taxon>
        <taxon>Caryophyllales</taxon>
        <taxon>Chenopodiaceae</taxon>
        <taxon>Betoideae</taxon>
        <taxon>Beta</taxon>
    </lineage>
</organism>
<evidence type="ECO:0000313" key="2">
    <source>
        <dbReference type="Proteomes" id="UP000035740"/>
    </source>
</evidence>
<dbReference type="AlphaFoldDB" id="A0A0J8B3P5"/>
<reference evidence="1 2" key="1">
    <citation type="journal article" date="2014" name="Nature">
        <title>The genome of the recently domesticated crop plant sugar beet (Beta vulgaris).</title>
        <authorList>
            <person name="Dohm J.C."/>
            <person name="Minoche A.E."/>
            <person name="Holtgrawe D."/>
            <person name="Capella-Gutierrez S."/>
            <person name="Zakrzewski F."/>
            <person name="Tafer H."/>
            <person name="Rupp O."/>
            <person name="Sorensen T.R."/>
            <person name="Stracke R."/>
            <person name="Reinhardt R."/>
            <person name="Goesmann A."/>
            <person name="Kraft T."/>
            <person name="Schulz B."/>
            <person name="Stadler P.F."/>
            <person name="Schmidt T."/>
            <person name="Gabaldon T."/>
            <person name="Lehrach H."/>
            <person name="Weisshaar B."/>
            <person name="Himmelbauer H."/>
        </authorList>
    </citation>
    <scope>NUCLEOTIDE SEQUENCE [LARGE SCALE GENOMIC DNA]</scope>
    <source>
        <tissue evidence="1">Taproot</tissue>
    </source>
</reference>
<accession>A0A0J8B3P5</accession>
<dbReference type="Proteomes" id="UP000035740">
    <property type="component" value="Unassembled WGS sequence"/>
</dbReference>
<name>A0A0J8B3P5_BETVV</name>